<keyword evidence="2" id="KW-0805">Transcription regulation</keyword>
<dbReference type="InterPro" id="IPR039538">
    <property type="entry name" value="BetI_C"/>
</dbReference>
<dbReference type="GO" id="GO:0000976">
    <property type="term" value="F:transcription cis-regulatory region binding"/>
    <property type="evidence" value="ECO:0007669"/>
    <property type="project" value="TreeGrafter"/>
</dbReference>
<dbReference type="Gene3D" id="1.10.357.10">
    <property type="entry name" value="Tetracycline Repressor, domain 2"/>
    <property type="match status" value="1"/>
</dbReference>
<dbReference type="InterPro" id="IPR009057">
    <property type="entry name" value="Homeodomain-like_sf"/>
</dbReference>
<evidence type="ECO:0000256" key="1">
    <source>
        <dbReference type="ARBA" id="ARBA00022491"/>
    </source>
</evidence>
<dbReference type="RefSeq" id="WP_235625200.1">
    <property type="nucleotide sequence ID" value="NZ_CWKH01000001.1"/>
</dbReference>
<feature type="DNA-binding region" description="H-T-H motif" evidence="5">
    <location>
        <begin position="25"/>
        <end position="44"/>
    </location>
</feature>
<proteinExistence type="predicted"/>
<dbReference type="Pfam" id="PF00440">
    <property type="entry name" value="TetR_N"/>
    <property type="match status" value="1"/>
</dbReference>
<dbReference type="EMBL" id="CWKH01000001">
    <property type="protein sequence ID" value="CRZ13871.1"/>
    <property type="molecule type" value="Genomic_DNA"/>
</dbReference>
<dbReference type="Proteomes" id="UP000199147">
    <property type="component" value="Unassembled WGS sequence"/>
</dbReference>
<evidence type="ECO:0000259" key="6">
    <source>
        <dbReference type="PROSITE" id="PS50977"/>
    </source>
</evidence>
<accession>A0A0H5RJF2</accession>
<evidence type="ECO:0000313" key="8">
    <source>
        <dbReference type="Proteomes" id="UP000199147"/>
    </source>
</evidence>
<evidence type="ECO:0000256" key="3">
    <source>
        <dbReference type="ARBA" id="ARBA00023125"/>
    </source>
</evidence>
<dbReference type="InterPro" id="IPR001647">
    <property type="entry name" value="HTH_TetR"/>
</dbReference>
<gene>
    <name evidence="7" type="ORF">BN2156_00714</name>
</gene>
<dbReference type="PANTHER" id="PTHR30055:SF219">
    <property type="entry name" value="TRANSCRIPTIONAL REGULATORY PROTEIN"/>
    <property type="match status" value="1"/>
</dbReference>
<dbReference type="GO" id="GO:0003700">
    <property type="term" value="F:DNA-binding transcription factor activity"/>
    <property type="evidence" value="ECO:0007669"/>
    <property type="project" value="TreeGrafter"/>
</dbReference>
<evidence type="ECO:0000256" key="4">
    <source>
        <dbReference type="ARBA" id="ARBA00023163"/>
    </source>
</evidence>
<keyword evidence="3 5" id="KW-0238">DNA-binding</keyword>
<keyword evidence="4" id="KW-0804">Transcription</keyword>
<dbReference type="SUPFAM" id="SSF46689">
    <property type="entry name" value="Homeodomain-like"/>
    <property type="match status" value="1"/>
</dbReference>
<name>A0A0H5RJF2_9MYCO</name>
<dbReference type="PROSITE" id="PS50977">
    <property type="entry name" value="HTH_TETR_2"/>
    <property type="match status" value="1"/>
</dbReference>
<dbReference type="InterPro" id="IPR036271">
    <property type="entry name" value="Tet_transcr_reg_TetR-rel_C_sf"/>
</dbReference>
<keyword evidence="8" id="KW-1185">Reference proteome</keyword>
<evidence type="ECO:0000256" key="5">
    <source>
        <dbReference type="PROSITE-ProRule" id="PRU00335"/>
    </source>
</evidence>
<reference evidence="8" key="1">
    <citation type="submission" date="2015-07" db="EMBL/GenBank/DDBJ databases">
        <authorList>
            <person name="Urmite Genomes"/>
        </authorList>
    </citation>
    <scope>NUCLEOTIDE SEQUENCE [LARGE SCALE GENOMIC DNA]</scope>
    <source>
        <strain evidence="8">type strain: ATCC 49404</strain>
    </source>
</reference>
<protein>
    <submittedName>
        <fullName evidence="7">TetR family transcriptional regulator</fullName>
    </submittedName>
</protein>
<organism evidence="7 8">
    <name type="scientific">Mycolicibacterium neworleansense</name>
    <dbReference type="NCBI Taxonomy" id="146018"/>
    <lineage>
        <taxon>Bacteria</taxon>
        <taxon>Bacillati</taxon>
        <taxon>Actinomycetota</taxon>
        <taxon>Actinomycetes</taxon>
        <taxon>Mycobacteriales</taxon>
        <taxon>Mycobacteriaceae</taxon>
        <taxon>Mycolicibacterium</taxon>
    </lineage>
</organism>
<dbReference type="SUPFAM" id="SSF48498">
    <property type="entry name" value="Tetracyclin repressor-like, C-terminal domain"/>
    <property type="match status" value="1"/>
</dbReference>
<feature type="domain" description="HTH tetR-type" evidence="6">
    <location>
        <begin position="2"/>
        <end position="62"/>
    </location>
</feature>
<dbReference type="Pfam" id="PF13977">
    <property type="entry name" value="TetR_C_6"/>
    <property type="match status" value="1"/>
</dbReference>
<dbReference type="InterPro" id="IPR050109">
    <property type="entry name" value="HTH-type_TetR-like_transc_reg"/>
</dbReference>
<evidence type="ECO:0000313" key="7">
    <source>
        <dbReference type="EMBL" id="CRZ13871.1"/>
    </source>
</evidence>
<keyword evidence="1" id="KW-0678">Repressor</keyword>
<sequence>MSTPYERMADAVLRVLVAEGFEGVSVRKVAALAEVSIGAVQHHFPTKDAMLAGAMDRASARFLARLAECLTAEMTAAQRLETMAVALVCPDPGDRDISVAWLLRLARAAVDEQTAIRHRQDWIRMSQWLAELIAAAAPGVDARQAAVELLALLDGLACSVAVEPDRVSPALAERIAREHVRRLLN</sequence>
<dbReference type="AlphaFoldDB" id="A0A0H5RJF2"/>
<evidence type="ECO:0000256" key="2">
    <source>
        <dbReference type="ARBA" id="ARBA00023015"/>
    </source>
</evidence>
<dbReference type="PANTHER" id="PTHR30055">
    <property type="entry name" value="HTH-TYPE TRANSCRIPTIONAL REGULATOR RUTR"/>
    <property type="match status" value="1"/>
</dbReference>